<dbReference type="Proteomes" id="UP000792457">
    <property type="component" value="Unassembled WGS sequence"/>
</dbReference>
<name>A0A8K0KKM5_LADFU</name>
<keyword evidence="2" id="KW-1185">Reference proteome</keyword>
<reference evidence="1" key="1">
    <citation type="submission" date="2013-04" db="EMBL/GenBank/DDBJ databases">
        <authorList>
            <person name="Qu J."/>
            <person name="Murali S.C."/>
            <person name="Bandaranaike D."/>
            <person name="Bellair M."/>
            <person name="Blankenburg K."/>
            <person name="Chao H."/>
            <person name="Dinh H."/>
            <person name="Doddapaneni H."/>
            <person name="Downs B."/>
            <person name="Dugan-Rocha S."/>
            <person name="Elkadiri S."/>
            <person name="Gnanaolivu R.D."/>
            <person name="Hernandez B."/>
            <person name="Javaid M."/>
            <person name="Jayaseelan J.C."/>
            <person name="Lee S."/>
            <person name="Li M."/>
            <person name="Ming W."/>
            <person name="Munidasa M."/>
            <person name="Muniz J."/>
            <person name="Nguyen L."/>
            <person name="Ongeri F."/>
            <person name="Osuji N."/>
            <person name="Pu L.-L."/>
            <person name="Puazo M."/>
            <person name="Qu C."/>
            <person name="Quiroz J."/>
            <person name="Raj R."/>
            <person name="Weissenberger G."/>
            <person name="Xin Y."/>
            <person name="Zou X."/>
            <person name="Han Y."/>
            <person name="Richards S."/>
            <person name="Worley K."/>
            <person name="Muzny D."/>
            <person name="Gibbs R."/>
        </authorList>
    </citation>
    <scope>NUCLEOTIDE SEQUENCE</scope>
    <source>
        <strain evidence="1">Sampled in the wild</strain>
    </source>
</reference>
<sequence>MLWRGSGLWHKPDLVSRSAYACHLLDMTGTKRNLVVTGRRKAVGIAMTGEPSPLERSHAICSCIPP</sequence>
<organism evidence="1 2">
    <name type="scientific">Ladona fulva</name>
    <name type="common">Scarce chaser dragonfly</name>
    <name type="synonym">Libellula fulva</name>
    <dbReference type="NCBI Taxonomy" id="123851"/>
    <lineage>
        <taxon>Eukaryota</taxon>
        <taxon>Metazoa</taxon>
        <taxon>Ecdysozoa</taxon>
        <taxon>Arthropoda</taxon>
        <taxon>Hexapoda</taxon>
        <taxon>Insecta</taxon>
        <taxon>Pterygota</taxon>
        <taxon>Palaeoptera</taxon>
        <taxon>Odonata</taxon>
        <taxon>Epiprocta</taxon>
        <taxon>Anisoptera</taxon>
        <taxon>Libelluloidea</taxon>
        <taxon>Libellulidae</taxon>
        <taxon>Ladona</taxon>
    </lineage>
</organism>
<comment type="caution">
    <text evidence="1">The sequence shown here is derived from an EMBL/GenBank/DDBJ whole genome shotgun (WGS) entry which is preliminary data.</text>
</comment>
<protein>
    <submittedName>
        <fullName evidence="1">Uncharacterized protein</fullName>
    </submittedName>
</protein>
<dbReference type="EMBL" id="KZ309076">
    <property type="protein sequence ID" value="KAG8236792.1"/>
    <property type="molecule type" value="Genomic_DNA"/>
</dbReference>
<accession>A0A8K0KKM5</accession>
<evidence type="ECO:0000313" key="1">
    <source>
        <dbReference type="EMBL" id="KAG8236792.1"/>
    </source>
</evidence>
<dbReference type="AlphaFoldDB" id="A0A8K0KKM5"/>
<evidence type="ECO:0000313" key="2">
    <source>
        <dbReference type="Proteomes" id="UP000792457"/>
    </source>
</evidence>
<reference evidence="1" key="2">
    <citation type="submission" date="2017-10" db="EMBL/GenBank/DDBJ databases">
        <title>Ladona fulva Genome sequencing and assembly.</title>
        <authorList>
            <person name="Murali S."/>
            <person name="Richards S."/>
            <person name="Bandaranaike D."/>
            <person name="Bellair M."/>
            <person name="Blankenburg K."/>
            <person name="Chao H."/>
            <person name="Dinh H."/>
            <person name="Doddapaneni H."/>
            <person name="Dugan-Rocha S."/>
            <person name="Elkadiri S."/>
            <person name="Gnanaolivu R."/>
            <person name="Hernandez B."/>
            <person name="Skinner E."/>
            <person name="Javaid M."/>
            <person name="Lee S."/>
            <person name="Li M."/>
            <person name="Ming W."/>
            <person name="Munidasa M."/>
            <person name="Muniz J."/>
            <person name="Nguyen L."/>
            <person name="Hughes D."/>
            <person name="Osuji N."/>
            <person name="Pu L.-L."/>
            <person name="Puazo M."/>
            <person name="Qu C."/>
            <person name="Quiroz J."/>
            <person name="Raj R."/>
            <person name="Weissenberger G."/>
            <person name="Xin Y."/>
            <person name="Zou X."/>
            <person name="Han Y."/>
            <person name="Worley K."/>
            <person name="Muzny D."/>
            <person name="Gibbs R."/>
        </authorList>
    </citation>
    <scope>NUCLEOTIDE SEQUENCE</scope>
    <source>
        <strain evidence="1">Sampled in the wild</strain>
    </source>
</reference>
<proteinExistence type="predicted"/>
<gene>
    <name evidence="1" type="ORF">J437_LFUL014628</name>
</gene>